<dbReference type="EMBL" id="JAIWQS010000009">
    <property type="protein sequence ID" value="KAJ8756301.1"/>
    <property type="molecule type" value="Genomic_DNA"/>
</dbReference>
<dbReference type="GO" id="GO:0005634">
    <property type="term" value="C:nucleus"/>
    <property type="evidence" value="ECO:0007669"/>
    <property type="project" value="UniProtKB-SubCell"/>
</dbReference>
<evidence type="ECO:0000313" key="9">
    <source>
        <dbReference type="Proteomes" id="UP001159364"/>
    </source>
</evidence>
<reference evidence="8 9" key="1">
    <citation type="submission" date="2021-09" db="EMBL/GenBank/DDBJ databases">
        <title>Genomic insights and catalytic innovation underlie evolution of tropane alkaloids biosynthesis.</title>
        <authorList>
            <person name="Wang Y.-J."/>
            <person name="Tian T."/>
            <person name="Huang J.-P."/>
            <person name="Huang S.-X."/>
        </authorList>
    </citation>
    <scope>NUCLEOTIDE SEQUENCE [LARGE SCALE GENOMIC DNA]</scope>
    <source>
        <strain evidence="8">KIB-2018</strain>
        <tissue evidence="8">Leaf</tissue>
    </source>
</reference>
<dbReference type="GO" id="GO:0006357">
    <property type="term" value="P:regulation of transcription by RNA polymerase II"/>
    <property type="evidence" value="ECO:0007669"/>
    <property type="project" value="InterPro"/>
</dbReference>
<dbReference type="AlphaFoldDB" id="A0AAV8SWC9"/>
<comment type="caution">
    <text evidence="8">The sequence shown here is derived from an EMBL/GenBank/DDBJ whole genome shotgun (WGS) entry which is preliminary data.</text>
</comment>
<evidence type="ECO:0000256" key="4">
    <source>
        <dbReference type="ARBA" id="ARBA00023163"/>
    </source>
</evidence>
<gene>
    <name evidence="8" type="ORF">K2173_025113</name>
</gene>
<organism evidence="8 9">
    <name type="scientific">Erythroxylum novogranatense</name>
    <dbReference type="NCBI Taxonomy" id="1862640"/>
    <lineage>
        <taxon>Eukaryota</taxon>
        <taxon>Viridiplantae</taxon>
        <taxon>Streptophyta</taxon>
        <taxon>Embryophyta</taxon>
        <taxon>Tracheophyta</taxon>
        <taxon>Spermatophyta</taxon>
        <taxon>Magnoliopsida</taxon>
        <taxon>eudicotyledons</taxon>
        <taxon>Gunneridae</taxon>
        <taxon>Pentapetalae</taxon>
        <taxon>rosids</taxon>
        <taxon>fabids</taxon>
        <taxon>Malpighiales</taxon>
        <taxon>Erythroxylaceae</taxon>
        <taxon>Erythroxylum</taxon>
    </lineage>
</organism>
<dbReference type="GO" id="GO:0035267">
    <property type="term" value="C:NuA4 histone acetyltransferase complex"/>
    <property type="evidence" value="ECO:0007669"/>
    <property type="project" value="InterPro"/>
</dbReference>
<dbReference type="Proteomes" id="UP001159364">
    <property type="component" value="Linkage Group LG09"/>
</dbReference>
<proteinExistence type="inferred from homology"/>
<comment type="subcellular location">
    <subcellularLocation>
        <location evidence="1 6">Nucleus</location>
    </subcellularLocation>
</comment>
<evidence type="ECO:0000259" key="7">
    <source>
        <dbReference type="Pfam" id="PF10513"/>
    </source>
</evidence>
<comment type="similarity">
    <text evidence="2 6">Belongs to the enhancer of polycomb family.</text>
</comment>
<evidence type="ECO:0000256" key="5">
    <source>
        <dbReference type="ARBA" id="ARBA00023242"/>
    </source>
</evidence>
<sequence length="780" mass="88178">MPTVGMRRTTRVFGVVKGVDGARVLRSGRRLFPESGDSKLRRASDGDDWFHNVSKKSNNNFTINKKNHHNNNAFKSKENGCVHDTGTKHQLVHASVLQKPSKVKIETSGKNLCNATKKFGNVYSRKRKRLGLVKQETSGDKMYGIRFSRRQRINKQDSEGCLVGVHSSPVFGAVCEGCCDSKLAYFLHSVLRYMSRASLRVSELASFLFSEPVCGAFASAGIRFLQGCSVHIRGTCKFYGAWYLAPLFSVDFPAIPSYFIYMHLSFFSSFRVLSLIPVNNSLDTDTSDKFIKESEVDQSCIPMMTEIFEDKGLVNEVDNLVNKALLHPDIRSSKVAGRNNQYRNGLNSRGIKKRRSSFRRRRTRNPCIAGVHKAKGTLVSDLISSRKHGIPFSSVVSRNKFRDSVHCSSASNRNEVTSTTVGMKDKMDVSSCSANVLVVECDRCFRIQAATVMLELSDSGEWILVVKKNGSTRYTHSAQKIMRPSSANRITHDVIWTGDENWKLEFPNRKDWFIFKDLYKECSDRNTITSSSKAIPVPGVHEVLDYQETSDVLFTRPDVYISLNIDEVARAMSKATANYDMDSEDEEWLKKFNSEFLAETDCHERLSEDGFELMIDAFEKALYCCPDDLADDGTALKHCMELGKREVVLAVYGYWTRKRKQKRTALLRVFQGQHAKKAPLIPKPVLRKRRSFKRQSSQHERGKQPVLQVITEHDEQSGIIKVEEAKLAAKRSLELATDKRREAQLLMQNADLATYKAVMALRIAEAASVVNSLEAVDFFD</sequence>
<dbReference type="InterPro" id="IPR019542">
    <property type="entry name" value="Enhancer_polycomb-like_N"/>
</dbReference>
<feature type="domain" description="Enhancer of polycomb-like N-terminal" evidence="7">
    <location>
        <begin position="524"/>
        <end position="620"/>
    </location>
</feature>
<evidence type="ECO:0000313" key="8">
    <source>
        <dbReference type="EMBL" id="KAJ8756301.1"/>
    </source>
</evidence>
<accession>A0AAV8SWC9</accession>
<keyword evidence="9" id="KW-1185">Reference proteome</keyword>
<keyword evidence="3 6" id="KW-0805">Transcription regulation</keyword>
<evidence type="ECO:0000256" key="1">
    <source>
        <dbReference type="ARBA" id="ARBA00004123"/>
    </source>
</evidence>
<evidence type="ECO:0000256" key="3">
    <source>
        <dbReference type="ARBA" id="ARBA00023015"/>
    </source>
</evidence>
<dbReference type="Pfam" id="PF10513">
    <property type="entry name" value="EPL1"/>
    <property type="match status" value="1"/>
</dbReference>
<dbReference type="PANTHER" id="PTHR14898">
    <property type="entry name" value="ENHANCER OF POLYCOMB"/>
    <property type="match status" value="1"/>
</dbReference>
<keyword evidence="4 6" id="KW-0804">Transcription</keyword>
<dbReference type="InterPro" id="IPR024943">
    <property type="entry name" value="Enhancer_polycomb"/>
</dbReference>
<protein>
    <recommendedName>
        <fullName evidence="6">Enhancer of polycomb-like protein</fullName>
    </recommendedName>
</protein>
<name>A0AAV8SWC9_9ROSI</name>
<evidence type="ECO:0000256" key="2">
    <source>
        <dbReference type="ARBA" id="ARBA00008035"/>
    </source>
</evidence>
<keyword evidence="5 6" id="KW-0539">Nucleus</keyword>
<evidence type="ECO:0000256" key="6">
    <source>
        <dbReference type="RuleBase" id="RU361124"/>
    </source>
</evidence>